<reference evidence="3" key="1">
    <citation type="submission" date="2015-12" db="EMBL/GenBank/DDBJ databases">
        <title>Update maize B73 reference genome by single molecule sequencing technologies.</title>
        <authorList>
            <consortium name="Maize Genome Sequencing Project"/>
            <person name="Ware D."/>
        </authorList>
    </citation>
    <scope>NUCLEOTIDE SEQUENCE [LARGE SCALE GENOMIC DNA]</scope>
    <source>
        <strain evidence="3">cv. B73</strain>
    </source>
</reference>
<dbReference type="PANTHER" id="PTHR31365">
    <property type="entry name" value="EXPRESSED PROTEIN"/>
    <property type="match status" value="1"/>
</dbReference>
<dbReference type="EnsemblPlants" id="Zm00001eb300980_T001">
    <property type="protein sequence ID" value="Zm00001eb300980_P001"/>
    <property type="gene ID" value="Zm00001eb300980"/>
</dbReference>
<protein>
    <submittedName>
        <fullName evidence="2">Uncharacterized protein</fullName>
    </submittedName>
</protein>
<feature type="region of interest" description="Disordered" evidence="1">
    <location>
        <begin position="33"/>
        <end position="58"/>
    </location>
</feature>
<reference evidence="2" key="3">
    <citation type="submission" date="2021-05" db="UniProtKB">
        <authorList>
            <consortium name="EnsemblPlants"/>
        </authorList>
    </citation>
    <scope>IDENTIFICATION</scope>
    <source>
        <strain evidence="2">cv. B73</strain>
    </source>
</reference>
<dbReference type="PANTHER" id="PTHR31365:SF12">
    <property type="entry name" value="OS01G0179300 PROTEIN"/>
    <property type="match status" value="1"/>
</dbReference>
<evidence type="ECO:0000313" key="2">
    <source>
        <dbReference type="EnsemblPlants" id="Zm00001eb300980_P001"/>
    </source>
</evidence>
<evidence type="ECO:0000313" key="3">
    <source>
        <dbReference type="Proteomes" id="UP000007305"/>
    </source>
</evidence>
<keyword evidence="3" id="KW-1185">Reference proteome</keyword>
<dbReference type="AlphaFoldDB" id="A0A804Q805"/>
<dbReference type="Proteomes" id="UP000007305">
    <property type="component" value="Chromosome 7"/>
</dbReference>
<name>A0A804Q805_MAIZE</name>
<reference evidence="2" key="2">
    <citation type="submission" date="2019-07" db="EMBL/GenBank/DDBJ databases">
        <authorList>
            <person name="Seetharam A."/>
            <person name="Woodhouse M."/>
            <person name="Cannon E."/>
        </authorList>
    </citation>
    <scope>NUCLEOTIDE SEQUENCE [LARGE SCALE GENOMIC DNA]</scope>
    <source>
        <strain evidence="2">cv. B73</strain>
    </source>
</reference>
<sequence>MVGSGRWGGAVEEVKLNTGNVFTALESLKKKKKGDKGKAAVQRQEPPQKEQFWAPAPLTTKSWADVEDDDDYFATTTSPRPVWGTAS</sequence>
<organism evidence="2 3">
    <name type="scientific">Zea mays</name>
    <name type="common">Maize</name>
    <dbReference type="NCBI Taxonomy" id="4577"/>
    <lineage>
        <taxon>Eukaryota</taxon>
        <taxon>Viridiplantae</taxon>
        <taxon>Streptophyta</taxon>
        <taxon>Embryophyta</taxon>
        <taxon>Tracheophyta</taxon>
        <taxon>Spermatophyta</taxon>
        <taxon>Magnoliopsida</taxon>
        <taxon>Liliopsida</taxon>
        <taxon>Poales</taxon>
        <taxon>Poaceae</taxon>
        <taxon>PACMAD clade</taxon>
        <taxon>Panicoideae</taxon>
        <taxon>Andropogonodae</taxon>
        <taxon>Andropogoneae</taxon>
        <taxon>Tripsacinae</taxon>
        <taxon>Zea</taxon>
    </lineage>
</organism>
<proteinExistence type="predicted"/>
<evidence type="ECO:0000256" key="1">
    <source>
        <dbReference type="SAM" id="MobiDB-lite"/>
    </source>
</evidence>
<dbReference type="InParanoid" id="A0A804Q805"/>
<dbReference type="Gramene" id="Zm00001eb300980_T001">
    <property type="protein sequence ID" value="Zm00001eb300980_P001"/>
    <property type="gene ID" value="Zm00001eb300980"/>
</dbReference>
<accession>A0A804Q805</accession>